<evidence type="ECO:0000313" key="7">
    <source>
        <dbReference type="EMBL" id="SFR05074.1"/>
    </source>
</evidence>
<dbReference type="PANTHER" id="PTHR12131:SF1">
    <property type="entry name" value="ATP-DEPENDENT RNA HELICASE SUPV3L1, MITOCHONDRIAL-RELATED"/>
    <property type="match status" value="1"/>
</dbReference>
<evidence type="ECO:0000256" key="1">
    <source>
        <dbReference type="ARBA" id="ARBA00022741"/>
    </source>
</evidence>
<keyword evidence="4" id="KW-0067">ATP-binding</keyword>
<organism evidence="7 8">
    <name type="scientific">Desulfoscipio geothermicus DSM 3669</name>
    <dbReference type="NCBI Taxonomy" id="1121426"/>
    <lineage>
        <taxon>Bacteria</taxon>
        <taxon>Bacillati</taxon>
        <taxon>Bacillota</taxon>
        <taxon>Clostridia</taxon>
        <taxon>Eubacteriales</taxon>
        <taxon>Desulfallaceae</taxon>
        <taxon>Desulfoscipio</taxon>
    </lineage>
</organism>
<evidence type="ECO:0000256" key="3">
    <source>
        <dbReference type="ARBA" id="ARBA00022806"/>
    </source>
</evidence>
<protein>
    <submittedName>
        <fullName evidence="7">Helicase conserved C-terminal domain-containing protein</fullName>
    </submittedName>
</protein>
<name>A0A1I6DI11_9FIRM</name>
<dbReference type="Pfam" id="PF08148">
    <property type="entry name" value="DSHCT"/>
    <property type="match status" value="1"/>
</dbReference>
<dbReference type="InterPro" id="IPR012961">
    <property type="entry name" value="Ski2/MTR4_C"/>
</dbReference>
<evidence type="ECO:0000259" key="6">
    <source>
        <dbReference type="PROSITE" id="PS51194"/>
    </source>
</evidence>
<dbReference type="GO" id="GO:0004386">
    <property type="term" value="F:helicase activity"/>
    <property type="evidence" value="ECO:0007669"/>
    <property type="project" value="UniProtKB-KW"/>
</dbReference>
<accession>A0A1I6DI11</accession>
<dbReference type="OrthoDB" id="9807155at2"/>
<keyword evidence="1" id="KW-0547">Nucleotide-binding</keyword>
<feature type="domain" description="Helicase C-terminal" evidence="6">
    <location>
        <begin position="12"/>
        <end position="205"/>
    </location>
</feature>
<gene>
    <name evidence="7" type="ORF">SAMN05660706_11150</name>
</gene>
<dbReference type="EMBL" id="FOYM01000011">
    <property type="protein sequence ID" value="SFR05074.1"/>
    <property type="molecule type" value="Genomic_DNA"/>
</dbReference>
<feature type="coiled-coil region" evidence="5">
    <location>
        <begin position="230"/>
        <end position="284"/>
    </location>
</feature>
<dbReference type="CDD" id="cd18795">
    <property type="entry name" value="SF2_C_Ski2"/>
    <property type="match status" value="1"/>
</dbReference>
<evidence type="ECO:0000256" key="5">
    <source>
        <dbReference type="SAM" id="Coils"/>
    </source>
</evidence>
<proteinExistence type="predicted"/>
<evidence type="ECO:0000313" key="8">
    <source>
        <dbReference type="Proteomes" id="UP000199584"/>
    </source>
</evidence>
<dbReference type="STRING" id="39060.SAMN05660706_11150"/>
<sequence length="516" mass="59029">MALVELKSCAGVVEAIQDHLPALYFVFSRGRTEQLAEELGREWDFLLPEEKARVSEYMEKAEHGNPGLFGGRRKHLRRLLLQGIGYHHAGLSPALKELVENLYEARLVFVLFCTETFAVGINFPAASTVFDATRKWDGRNHRSLLNREFFQMAGRAGRRGFDRVGHVYINIDEKFPEQTGFFDESEVEPVKGRLIISPNTVLSLLHWKTDAEIERFLSQNLAVYQNSREAVNLAGELENVEEKVFALRNTFCEDKDGPACPMFRQKLKKELNRLRNRRKRKKPETPGRVAEIKSILAQPAKGCLHHDCRDAHEEITALIERKKELVRRNRYLKKHATDYHQEFRRMCDLLEKLGFIEGKTLLPRGLFALHVHVQEILVTELVFSGILREASPDEAASILAGIDYQPGRDEVVLPGEYPMDDVALLRNELLNVGVPEHLCVWSPLPGPLAEAWYKGATFDELQKRCNLHEGDIFSVIRREIDVLRQIERAAGEDRALRLAMNDIRAVLDRDEVAVLI</sequence>
<reference evidence="8" key="1">
    <citation type="submission" date="2016-10" db="EMBL/GenBank/DDBJ databases">
        <authorList>
            <person name="Varghese N."/>
            <person name="Submissions S."/>
        </authorList>
    </citation>
    <scope>NUCLEOTIDE SEQUENCE [LARGE SCALE GENOMIC DNA]</scope>
    <source>
        <strain evidence="8">DSM 3669</strain>
    </source>
</reference>
<keyword evidence="2" id="KW-0378">Hydrolase</keyword>
<dbReference type="GO" id="GO:0005524">
    <property type="term" value="F:ATP binding"/>
    <property type="evidence" value="ECO:0007669"/>
    <property type="project" value="UniProtKB-KW"/>
</dbReference>
<dbReference type="Pfam" id="PF00271">
    <property type="entry name" value="Helicase_C"/>
    <property type="match status" value="1"/>
</dbReference>
<keyword evidence="5" id="KW-0175">Coiled coil</keyword>
<dbReference type="SUPFAM" id="SSF52540">
    <property type="entry name" value="P-loop containing nucleoside triphosphate hydrolases"/>
    <property type="match status" value="1"/>
</dbReference>
<dbReference type="SMART" id="SM00490">
    <property type="entry name" value="HELICc"/>
    <property type="match status" value="1"/>
</dbReference>
<evidence type="ECO:0000256" key="4">
    <source>
        <dbReference type="ARBA" id="ARBA00022840"/>
    </source>
</evidence>
<dbReference type="InterPro" id="IPR027417">
    <property type="entry name" value="P-loop_NTPase"/>
</dbReference>
<dbReference type="InterPro" id="IPR050699">
    <property type="entry name" value="RNA-DNA_Helicase"/>
</dbReference>
<dbReference type="AlphaFoldDB" id="A0A1I6DI11"/>
<dbReference type="PANTHER" id="PTHR12131">
    <property type="entry name" value="ATP-DEPENDENT RNA AND DNA HELICASE"/>
    <property type="match status" value="1"/>
</dbReference>
<keyword evidence="8" id="KW-1185">Reference proteome</keyword>
<dbReference type="SMART" id="SM01142">
    <property type="entry name" value="DSHCT"/>
    <property type="match status" value="1"/>
</dbReference>
<dbReference type="Gene3D" id="3.40.50.300">
    <property type="entry name" value="P-loop containing nucleotide triphosphate hydrolases"/>
    <property type="match status" value="1"/>
</dbReference>
<dbReference type="Proteomes" id="UP000199584">
    <property type="component" value="Unassembled WGS sequence"/>
</dbReference>
<keyword evidence="3 7" id="KW-0347">Helicase</keyword>
<dbReference type="InterPro" id="IPR001650">
    <property type="entry name" value="Helicase_C-like"/>
</dbReference>
<dbReference type="RefSeq" id="WP_092482986.1">
    <property type="nucleotide sequence ID" value="NZ_FOYM01000011.1"/>
</dbReference>
<dbReference type="GO" id="GO:0016787">
    <property type="term" value="F:hydrolase activity"/>
    <property type="evidence" value="ECO:0007669"/>
    <property type="project" value="UniProtKB-KW"/>
</dbReference>
<dbReference type="Gene3D" id="1.10.3380.30">
    <property type="match status" value="1"/>
</dbReference>
<dbReference type="PROSITE" id="PS51194">
    <property type="entry name" value="HELICASE_CTER"/>
    <property type="match status" value="1"/>
</dbReference>
<evidence type="ECO:0000256" key="2">
    <source>
        <dbReference type="ARBA" id="ARBA00022801"/>
    </source>
</evidence>